<accession>A0AC61PI31</accession>
<keyword evidence="2" id="KW-1185">Reference proteome</keyword>
<comment type="caution">
    <text evidence="1">The sequence shown here is derived from an EMBL/GenBank/DDBJ whole genome shotgun (WGS) entry which is preliminary data.</text>
</comment>
<organism evidence="1 2">
    <name type="scientific">Aristaeella lactis</name>
    <dbReference type="NCBI Taxonomy" id="3046383"/>
    <lineage>
        <taxon>Bacteria</taxon>
        <taxon>Bacillati</taxon>
        <taxon>Bacillota</taxon>
        <taxon>Clostridia</taxon>
        <taxon>Eubacteriales</taxon>
        <taxon>Aristaeellaceae</taxon>
        <taxon>Aristaeella</taxon>
    </lineage>
</organism>
<evidence type="ECO:0000313" key="1">
    <source>
        <dbReference type="EMBL" id="SMC37814.1"/>
    </source>
</evidence>
<dbReference type="Proteomes" id="UP000192328">
    <property type="component" value="Unassembled WGS sequence"/>
</dbReference>
<evidence type="ECO:0000313" key="2">
    <source>
        <dbReference type="Proteomes" id="UP000192328"/>
    </source>
</evidence>
<protein>
    <submittedName>
        <fullName evidence="1">Starch phosphorylase</fullName>
    </submittedName>
</protein>
<name>A0AC61PI31_9FIRM</name>
<sequence length="842" mass="96545">MPATKFDKESIKNTIVGKVQRYNGLTIEEASPHQIYKAVASTVRDQIMHKMIESREVWKKQKGKSLYYLSVEFLMGRSMYCNMLNLLSTKEYTEALEELGIDIKDVLKEEPEPGLGNGGLGRLAACFLDSLSCLDLPAMGCTIRYEYGLFRQKIVDGQQVEMPDSWLDNGNVWETAMMEDACEVHFGGHVDEIEINGRQKFVTRDYYTVEAVPYDMPVVGYDATIVNPLRMWSARSPKKLDLNRFGEGRYAQASEEIELAEAISKVLYPEDRHYEGKMLRLKQHYFFTSASLQYILKDYKKRFGNDMSKLPEKVVIHINDTHPGMAIPELMRLLIDEEGLGWDEASAIVQKTIAYTNHTILAEALEKWPVGMVQQLLPRCYQIICEMNRRLCERLWNCFPGDWDRIARMAIISYDNVHMANMCVAMSYSVNGVSKLHGEILKEETFHDFNLVMPEKFSAITNGITHRRWLMSCNPELTDLICESIGTGWIKEPQRLSELRPFADDAAFREKFGKIKQHNKERLAEMLKERQGAVIDPSFIYDVQAKRLHEYKRQMLNALHILVLYNRIVNDEHFTMEPRVFIFGAKASPGYYRAKQIIRMICALSELIDKHPRARKMLKVVFLENYDVSSAEVLIPAAEVSEQLSTASKEASGTGNMKFMMNGAVTIGTLDGANVEISEQVGMDNIYIFGMRADTVRDMYRENNYNPMNIFETNQEIRLAMTQMIDGTLMPNNPAALQDLYHSLLLGSWGSMGDSYFVLKDFGSYSMAQRRLNNDYANRDKWLKMAVTNTAMSGVFSSDRTIHEYNDQIWHLEPLRKPEPQKEAADAPKKEKAKPVRLKSGK</sequence>
<reference evidence="1" key="1">
    <citation type="submission" date="2017-04" db="EMBL/GenBank/DDBJ databases">
        <authorList>
            <person name="Varghese N."/>
            <person name="Submissions S."/>
        </authorList>
    </citation>
    <scope>NUCLEOTIDE SEQUENCE</scope>
    <source>
        <strain evidence="1">WTE2008</strain>
    </source>
</reference>
<dbReference type="EMBL" id="FWXZ01000001">
    <property type="protein sequence ID" value="SMC37814.1"/>
    <property type="molecule type" value="Genomic_DNA"/>
</dbReference>
<gene>
    <name evidence="1" type="ORF">SAMN06297397_0409</name>
</gene>
<proteinExistence type="predicted"/>